<dbReference type="RefSeq" id="XP_024364770.1">
    <property type="nucleotide sequence ID" value="XM_024509002.2"/>
</dbReference>
<dbReference type="EnsemblPlants" id="Pp3c24_4010V3.2">
    <property type="protein sequence ID" value="Pp3c24_4010V3.2"/>
    <property type="gene ID" value="Pp3c24_4010"/>
</dbReference>
<dbReference type="FunCoup" id="A0A2K1IFE3">
    <property type="interactions" value="3510"/>
</dbReference>
<dbReference type="CDD" id="cd06428">
    <property type="entry name" value="M1P_guanylylT_A_like_N"/>
    <property type="match status" value="1"/>
</dbReference>
<dbReference type="Gramene" id="Pp3c24_4010V3.1">
    <property type="protein sequence ID" value="Pp3c24_4010V3.1"/>
    <property type="gene ID" value="Pp3c24_4010"/>
</dbReference>
<evidence type="ECO:0000259" key="2">
    <source>
        <dbReference type="Pfam" id="PF00483"/>
    </source>
</evidence>
<name>A0A2K1IFE3_PHYPA</name>
<dbReference type="GO" id="GO:0005737">
    <property type="term" value="C:cytoplasm"/>
    <property type="evidence" value="ECO:0000318"/>
    <property type="project" value="GO_Central"/>
</dbReference>
<dbReference type="Gramene" id="Pp3c24_4010V3.2">
    <property type="protein sequence ID" value="Pp3c24_4010V3.2"/>
    <property type="gene ID" value="Pp3c24_4010"/>
</dbReference>
<dbReference type="EMBL" id="ABEU02000024">
    <property type="protein sequence ID" value="PNR27997.1"/>
    <property type="molecule type" value="Genomic_DNA"/>
</dbReference>
<dbReference type="InterPro" id="IPR056729">
    <property type="entry name" value="GMPPB_C"/>
</dbReference>
<dbReference type="SUPFAM" id="SSF53448">
    <property type="entry name" value="Nucleotide-diphospho-sugar transferases"/>
    <property type="match status" value="1"/>
</dbReference>
<evidence type="ECO:0000313" key="4">
    <source>
        <dbReference type="EMBL" id="PNR27997.1"/>
    </source>
</evidence>
<dbReference type="GO" id="GO:0016779">
    <property type="term" value="F:nucleotidyltransferase activity"/>
    <property type="evidence" value="ECO:0007669"/>
    <property type="project" value="UniProtKB-KW"/>
</dbReference>
<feature type="domain" description="Nucleotidyl transferase" evidence="2">
    <location>
        <begin position="19"/>
        <end position="240"/>
    </location>
</feature>
<accession>A0A2K1IFE3</accession>
<reference evidence="4 6" key="1">
    <citation type="journal article" date="2008" name="Science">
        <title>The Physcomitrella genome reveals evolutionary insights into the conquest of land by plants.</title>
        <authorList>
            <person name="Rensing S."/>
            <person name="Lang D."/>
            <person name="Zimmer A."/>
            <person name="Terry A."/>
            <person name="Salamov A."/>
            <person name="Shapiro H."/>
            <person name="Nishiyama T."/>
            <person name="Perroud P.-F."/>
            <person name="Lindquist E."/>
            <person name="Kamisugi Y."/>
            <person name="Tanahashi T."/>
            <person name="Sakakibara K."/>
            <person name="Fujita T."/>
            <person name="Oishi K."/>
            <person name="Shin-I T."/>
            <person name="Kuroki Y."/>
            <person name="Toyoda A."/>
            <person name="Suzuki Y."/>
            <person name="Hashimoto A."/>
            <person name="Yamaguchi K."/>
            <person name="Sugano A."/>
            <person name="Kohara Y."/>
            <person name="Fujiyama A."/>
            <person name="Anterola A."/>
            <person name="Aoki S."/>
            <person name="Ashton N."/>
            <person name="Barbazuk W.B."/>
            <person name="Barker E."/>
            <person name="Bennetzen J."/>
            <person name="Bezanilla M."/>
            <person name="Blankenship R."/>
            <person name="Cho S.H."/>
            <person name="Dutcher S."/>
            <person name="Estelle M."/>
            <person name="Fawcett J.A."/>
            <person name="Gundlach H."/>
            <person name="Hanada K."/>
            <person name="Heyl A."/>
            <person name="Hicks K.A."/>
            <person name="Hugh J."/>
            <person name="Lohr M."/>
            <person name="Mayer K."/>
            <person name="Melkozernov A."/>
            <person name="Murata T."/>
            <person name="Nelson D."/>
            <person name="Pils B."/>
            <person name="Prigge M."/>
            <person name="Reiss B."/>
            <person name="Renner T."/>
            <person name="Rombauts S."/>
            <person name="Rushton P."/>
            <person name="Sanderfoot A."/>
            <person name="Schween G."/>
            <person name="Shiu S.-H."/>
            <person name="Stueber K."/>
            <person name="Theodoulou F.L."/>
            <person name="Tu H."/>
            <person name="Van de Peer Y."/>
            <person name="Verrier P.J."/>
            <person name="Waters E."/>
            <person name="Wood A."/>
            <person name="Yang L."/>
            <person name="Cove D."/>
            <person name="Cuming A."/>
            <person name="Hasebe M."/>
            <person name="Lucas S."/>
            <person name="Mishler D.B."/>
            <person name="Reski R."/>
            <person name="Grigoriev I."/>
            <person name="Quatrano R.S."/>
            <person name="Boore J.L."/>
        </authorList>
    </citation>
    <scope>NUCLEOTIDE SEQUENCE [LARGE SCALE GENOMIC DNA]</scope>
    <source>
        <strain evidence="5 6">cv. Gransden 2004</strain>
    </source>
</reference>
<dbReference type="InterPro" id="IPR029044">
    <property type="entry name" value="Nucleotide-diphossugar_trans"/>
</dbReference>
<proteinExistence type="inferred from homology"/>
<evidence type="ECO:0000259" key="3">
    <source>
        <dbReference type="Pfam" id="PF25087"/>
    </source>
</evidence>
<keyword evidence="6" id="KW-1185">Reference proteome</keyword>
<evidence type="ECO:0000256" key="1">
    <source>
        <dbReference type="ARBA" id="ARBA00007274"/>
    </source>
</evidence>
<dbReference type="EnsemblPlants" id="Pp3c24_4010V3.3">
    <property type="protein sequence ID" value="Pp3c24_4010V3.3"/>
    <property type="gene ID" value="Pp3c24_4010"/>
</dbReference>
<dbReference type="STRING" id="3218.A0A2K1IFE3"/>
<dbReference type="InterPro" id="IPR005835">
    <property type="entry name" value="NTP_transferase_dom"/>
</dbReference>
<dbReference type="Proteomes" id="UP000006727">
    <property type="component" value="Chromosome 24"/>
</dbReference>
<dbReference type="Gene3D" id="3.90.550.10">
    <property type="entry name" value="Spore Coat Polysaccharide Biosynthesis Protein SpsA, Chain A"/>
    <property type="match status" value="1"/>
</dbReference>
<dbReference type="KEGG" id="ppp:112277040"/>
<reference evidence="4 6" key="2">
    <citation type="journal article" date="2018" name="Plant J.">
        <title>The Physcomitrella patens chromosome-scale assembly reveals moss genome structure and evolution.</title>
        <authorList>
            <person name="Lang D."/>
            <person name="Ullrich K.K."/>
            <person name="Murat F."/>
            <person name="Fuchs J."/>
            <person name="Jenkins J."/>
            <person name="Haas F.B."/>
            <person name="Piednoel M."/>
            <person name="Gundlach H."/>
            <person name="Van Bel M."/>
            <person name="Meyberg R."/>
            <person name="Vives C."/>
            <person name="Morata J."/>
            <person name="Symeonidi A."/>
            <person name="Hiss M."/>
            <person name="Muchero W."/>
            <person name="Kamisugi Y."/>
            <person name="Saleh O."/>
            <person name="Blanc G."/>
            <person name="Decker E.L."/>
            <person name="van Gessel N."/>
            <person name="Grimwood J."/>
            <person name="Hayes R.D."/>
            <person name="Graham S.W."/>
            <person name="Gunter L.E."/>
            <person name="McDaniel S.F."/>
            <person name="Hoernstein S.N.W."/>
            <person name="Larsson A."/>
            <person name="Li F.W."/>
            <person name="Perroud P.F."/>
            <person name="Phillips J."/>
            <person name="Ranjan P."/>
            <person name="Rokshar D.S."/>
            <person name="Rothfels C.J."/>
            <person name="Schneider L."/>
            <person name="Shu S."/>
            <person name="Stevenson D.W."/>
            <person name="Thummler F."/>
            <person name="Tillich M."/>
            <person name="Villarreal Aguilar J.C."/>
            <person name="Widiez T."/>
            <person name="Wong G.K."/>
            <person name="Wymore A."/>
            <person name="Zhang Y."/>
            <person name="Zimmer A.D."/>
            <person name="Quatrano R.S."/>
            <person name="Mayer K.F.X."/>
            <person name="Goodstein D."/>
            <person name="Casacuberta J.M."/>
            <person name="Vandepoele K."/>
            <person name="Reski R."/>
            <person name="Cuming A.C."/>
            <person name="Tuskan G.A."/>
            <person name="Maumus F."/>
            <person name="Salse J."/>
            <person name="Schmutz J."/>
            <person name="Rensing S.A."/>
        </authorList>
    </citation>
    <scope>NUCLEOTIDE SEQUENCE [LARGE SCALE GENOMIC DNA]</scope>
    <source>
        <strain evidence="5 6">cv. Gransden 2004</strain>
    </source>
</reference>
<dbReference type="OrthoDB" id="285674at2759"/>
<dbReference type="Pfam" id="PF25087">
    <property type="entry name" value="GMPPB_C"/>
    <property type="match status" value="1"/>
</dbReference>
<dbReference type="EnsemblPlants" id="Pp3c24_4010V3.4">
    <property type="protein sequence ID" value="Pp3c24_4010V3.4"/>
    <property type="gene ID" value="Pp3c24_4010"/>
</dbReference>
<organism evidence="4">
    <name type="scientific">Physcomitrium patens</name>
    <name type="common">Spreading-leaved earth moss</name>
    <name type="synonym">Physcomitrella patens</name>
    <dbReference type="NCBI Taxonomy" id="3218"/>
    <lineage>
        <taxon>Eukaryota</taxon>
        <taxon>Viridiplantae</taxon>
        <taxon>Streptophyta</taxon>
        <taxon>Embryophyta</taxon>
        <taxon>Bryophyta</taxon>
        <taxon>Bryophytina</taxon>
        <taxon>Bryopsida</taxon>
        <taxon>Funariidae</taxon>
        <taxon>Funariales</taxon>
        <taxon>Funariaceae</taxon>
        <taxon>Physcomitrium</taxon>
    </lineage>
</organism>
<comment type="similarity">
    <text evidence="1">Belongs to the transferase hexapeptide repeat family.</text>
</comment>
<dbReference type="Pfam" id="PF00483">
    <property type="entry name" value="NTP_transferase"/>
    <property type="match status" value="1"/>
</dbReference>
<sequence length="421" mass="46276">MGLTNEALNLTSSQKKTVAVIMMGGPTKGTRFRPLSFNVAKPLFPLAGQPMVHHPILACKKILDLAQVFLIGFYEEKEFSLYISALSNDLKVPVRYLREDKPHGSAGGLYNFQDLLLEDDPTDIVVLNCDVCCSFPLTKMLEAHRNHGGIGTLLVKKVSKEVASEYGELVADPKTGELLHYAEKPETFVSDFINCGVYIFTPEIFKAIGDVTSTSLSHTTSFELRPTPTNNRLMQADFMRLDQDILTPLAGKKKLYTFETNDFWEQIKTPGMSLRCSSLYLAQYRATQPELLTSGEGQKSPTIIGDVFIHRSAKVHPTAKLGPNVSISANARIGPGVRLVGCIILDDVEIKENAVVMNSIVGWKSSLGKWARVQGGGDYNSKLGITILGEDVAVEDEVVVVNCIVLPHKTLNISVHDEIIL</sequence>
<protein>
    <submittedName>
        <fullName evidence="4 5">Uncharacterized protein</fullName>
    </submittedName>
</protein>
<dbReference type="Gramene" id="Pp3c24_4010V3.3">
    <property type="protein sequence ID" value="Pp3c24_4010V3.3"/>
    <property type="gene ID" value="Pp3c24_4010"/>
</dbReference>
<dbReference type="EnsemblPlants" id="Pp3c24_4010V3.1">
    <property type="protein sequence ID" value="Pp3c24_4010V3.1"/>
    <property type="gene ID" value="Pp3c24_4010"/>
</dbReference>
<dbReference type="Gramene" id="Pp3c24_4010V3.4">
    <property type="protein sequence ID" value="Pp3c24_4010V3.4"/>
    <property type="gene ID" value="Pp3c24_4010"/>
</dbReference>
<evidence type="ECO:0000313" key="5">
    <source>
        <dbReference type="EnsemblPlants" id="Pp3c24_4010V3.1"/>
    </source>
</evidence>
<feature type="domain" description="Mannose-1-phosphate guanyltransferase C-terminal" evidence="3">
    <location>
        <begin position="303"/>
        <end position="419"/>
    </location>
</feature>
<dbReference type="OMA" id="MWANTER"/>
<reference evidence="5" key="3">
    <citation type="submission" date="2020-12" db="UniProtKB">
        <authorList>
            <consortium name="EnsemblPlants"/>
        </authorList>
    </citation>
    <scope>IDENTIFICATION</scope>
</reference>
<dbReference type="InterPro" id="IPR050486">
    <property type="entry name" value="Mannose-1P_guanyltransferase"/>
</dbReference>
<evidence type="ECO:0000313" key="6">
    <source>
        <dbReference type="Proteomes" id="UP000006727"/>
    </source>
</evidence>
<dbReference type="Gene3D" id="2.160.10.10">
    <property type="entry name" value="Hexapeptide repeat proteins"/>
    <property type="match status" value="1"/>
</dbReference>
<dbReference type="PANTHER" id="PTHR22572">
    <property type="entry name" value="SUGAR-1-PHOSPHATE GUANYL TRANSFERASE"/>
    <property type="match status" value="1"/>
</dbReference>
<dbReference type="PaxDb" id="3218-PP1S18_93V6.1"/>
<dbReference type="GeneID" id="112277040"/>
<dbReference type="RefSeq" id="XP_024364772.1">
    <property type="nucleotide sequence ID" value="XM_024509004.2"/>
</dbReference>
<dbReference type="AlphaFoldDB" id="A0A2K1IFE3"/>
<gene>
    <name evidence="5" type="primary">LOC112277040</name>
    <name evidence="4" type="ORF">PHYPA_028589</name>
</gene>
<dbReference type="FunFam" id="2.160.10.10:FF:000030">
    <property type="entry name" value="Putative GDP-mannose pyrophosphorylase"/>
    <property type="match status" value="1"/>
</dbReference>